<reference evidence="1 2" key="2">
    <citation type="journal article" date="2015" name="Eukaryot. Cell">
        <title>Asexual propagation of a virulent clone complex in a human and feline outbreak of sporotrichosis.</title>
        <authorList>
            <person name="Teixeira Mde M."/>
            <person name="Rodrigues A.M."/>
            <person name="Tsui C.K."/>
            <person name="de Almeida L.G."/>
            <person name="Van Diepeningen A.D."/>
            <person name="van den Ende B.G."/>
            <person name="Fernandes G.F."/>
            <person name="Kano R."/>
            <person name="Hamelin R.C."/>
            <person name="Lopes-Bezerra L.M."/>
            <person name="Vasconcelos A.T."/>
            <person name="de Hoog S."/>
            <person name="de Camargo Z.P."/>
            <person name="Felipe M.S."/>
        </authorList>
    </citation>
    <scope>NUCLEOTIDE SEQUENCE [LARGE SCALE GENOMIC DNA]</scope>
    <source>
        <strain evidence="1 2">1099-18</strain>
    </source>
</reference>
<name>A0A0F2LZR7_SPOSC</name>
<dbReference type="VEuPathDB" id="FungiDB:SPSK_04663"/>
<dbReference type="GeneID" id="27666740"/>
<dbReference type="KEGG" id="ssck:SPSK_04663"/>
<dbReference type="AlphaFoldDB" id="A0A0F2LZR7"/>
<evidence type="ECO:0000313" key="1">
    <source>
        <dbReference type="EMBL" id="KJR82943.1"/>
    </source>
</evidence>
<organism evidence="1 2">
    <name type="scientific">Sporothrix schenckii 1099-18</name>
    <dbReference type="NCBI Taxonomy" id="1397361"/>
    <lineage>
        <taxon>Eukaryota</taxon>
        <taxon>Fungi</taxon>
        <taxon>Dikarya</taxon>
        <taxon>Ascomycota</taxon>
        <taxon>Pezizomycotina</taxon>
        <taxon>Sordariomycetes</taxon>
        <taxon>Sordariomycetidae</taxon>
        <taxon>Ophiostomatales</taxon>
        <taxon>Ophiostomataceae</taxon>
        <taxon>Sporothrix</taxon>
    </lineage>
</organism>
<proteinExistence type="predicted"/>
<gene>
    <name evidence="1" type="ORF">SPSK_04663</name>
</gene>
<sequence length="129" mass="14242">MAEDVVISIARDDIQRSAQATSRAVDAPGGTDHMHTMAEEGLNPTYDILWYECAERTRAAMHMRNHGKGLVPLHSVGCVVNQADDYRAALQLGQQGHRSTKIEDLKRNRTDREIVGWGSATHSSIFGGR</sequence>
<dbReference type="EMBL" id="AXCR01000010">
    <property type="protein sequence ID" value="KJR82943.1"/>
    <property type="molecule type" value="Genomic_DNA"/>
</dbReference>
<dbReference type="Proteomes" id="UP000033710">
    <property type="component" value="Unassembled WGS sequence"/>
</dbReference>
<comment type="caution">
    <text evidence="1">The sequence shown here is derived from an EMBL/GenBank/DDBJ whole genome shotgun (WGS) entry which is preliminary data.</text>
</comment>
<accession>A0A0F2LZR7</accession>
<dbReference type="RefSeq" id="XP_016585619.1">
    <property type="nucleotide sequence ID" value="XM_016731463.1"/>
</dbReference>
<protein>
    <submittedName>
        <fullName evidence="1">Uncharacterized protein</fullName>
    </submittedName>
</protein>
<reference evidence="1 2" key="1">
    <citation type="journal article" date="2014" name="BMC Genomics">
        <title>Comparative genomics of the major fungal agents of human and animal Sporotrichosis: Sporothrix schenckii and Sporothrix brasiliensis.</title>
        <authorList>
            <person name="Teixeira M.M."/>
            <person name="de Almeida L.G."/>
            <person name="Kubitschek-Barreira P."/>
            <person name="Alves F.L."/>
            <person name="Kioshima E.S."/>
            <person name="Abadio A.K."/>
            <person name="Fernandes L."/>
            <person name="Derengowski L.S."/>
            <person name="Ferreira K.S."/>
            <person name="Souza R.C."/>
            <person name="Ruiz J.C."/>
            <person name="de Andrade N.C."/>
            <person name="Paes H.C."/>
            <person name="Nicola A.M."/>
            <person name="Albuquerque P."/>
            <person name="Gerber A.L."/>
            <person name="Martins V.P."/>
            <person name="Peconick L.D."/>
            <person name="Neto A.V."/>
            <person name="Chaucanez C.B."/>
            <person name="Silva P.A."/>
            <person name="Cunha O.L."/>
            <person name="de Oliveira F.F."/>
            <person name="dos Santos T.C."/>
            <person name="Barros A.L."/>
            <person name="Soares M.A."/>
            <person name="de Oliveira L.M."/>
            <person name="Marini M.M."/>
            <person name="Villalobos-Duno H."/>
            <person name="Cunha M.M."/>
            <person name="de Hoog S."/>
            <person name="da Silveira J.F."/>
            <person name="Henrissat B."/>
            <person name="Nino-Vega G.A."/>
            <person name="Cisalpino P.S."/>
            <person name="Mora-Montes H.M."/>
            <person name="Almeida S.R."/>
            <person name="Stajich J.E."/>
            <person name="Lopes-Bezerra L.M."/>
            <person name="Vasconcelos A.T."/>
            <person name="Felipe M.S."/>
        </authorList>
    </citation>
    <scope>NUCLEOTIDE SEQUENCE [LARGE SCALE GENOMIC DNA]</scope>
    <source>
        <strain evidence="1 2">1099-18</strain>
    </source>
</reference>
<evidence type="ECO:0000313" key="2">
    <source>
        <dbReference type="Proteomes" id="UP000033710"/>
    </source>
</evidence>